<dbReference type="InterPro" id="IPR003409">
    <property type="entry name" value="MORN"/>
</dbReference>
<protein>
    <recommendedName>
        <fullName evidence="4">MORN repeat-containing protein 5</fullName>
    </recommendedName>
</protein>
<proteinExistence type="predicted"/>
<dbReference type="OrthoDB" id="270720at2759"/>
<dbReference type="Proteomes" id="UP000654075">
    <property type="component" value="Unassembled WGS sequence"/>
</dbReference>
<dbReference type="EMBL" id="CAJNNV010032883">
    <property type="protein sequence ID" value="CAE8641358.1"/>
    <property type="molecule type" value="Genomic_DNA"/>
</dbReference>
<evidence type="ECO:0000313" key="3">
    <source>
        <dbReference type="Proteomes" id="UP000654075"/>
    </source>
</evidence>
<dbReference type="SMART" id="SM00698">
    <property type="entry name" value="MORN"/>
    <property type="match status" value="2"/>
</dbReference>
<reference evidence="2" key="1">
    <citation type="submission" date="2021-02" db="EMBL/GenBank/DDBJ databases">
        <authorList>
            <person name="Dougan E. K."/>
            <person name="Rhodes N."/>
            <person name="Thang M."/>
            <person name="Chan C."/>
        </authorList>
    </citation>
    <scope>NUCLEOTIDE SEQUENCE</scope>
</reference>
<accession>A0A813HSM7</accession>
<keyword evidence="3" id="KW-1185">Reference proteome</keyword>
<dbReference type="PANTHER" id="PTHR23084">
    <property type="entry name" value="PHOSPHATIDYLINOSITOL-4-PHOSPHATE 5-KINASE RELATED"/>
    <property type="match status" value="1"/>
</dbReference>
<keyword evidence="1" id="KW-0677">Repeat</keyword>
<evidence type="ECO:0000256" key="1">
    <source>
        <dbReference type="ARBA" id="ARBA00022737"/>
    </source>
</evidence>
<gene>
    <name evidence="2" type="ORF">PGLA1383_LOCUS56020</name>
</gene>
<dbReference type="Gene3D" id="2.20.110.10">
    <property type="entry name" value="Histone H3 K4-specific methyltransferase SET7/9 N-terminal domain"/>
    <property type="match status" value="1"/>
</dbReference>
<evidence type="ECO:0000313" key="2">
    <source>
        <dbReference type="EMBL" id="CAE8641358.1"/>
    </source>
</evidence>
<dbReference type="PANTHER" id="PTHR23084:SF256">
    <property type="entry name" value="CENTRAL APPARATUS ASSOCIATED PROTEIN C1A-18"/>
    <property type="match status" value="1"/>
</dbReference>
<dbReference type="AlphaFoldDB" id="A0A813HSM7"/>
<evidence type="ECO:0008006" key="4">
    <source>
        <dbReference type="Google" id="ProtNLM"/>
    </source>
</evidence>
<sequence length="176" mass="18810">MGQGACSTQCPSTCHNKNGTCLGSDMLSEYEPKASTEVHGESLEMPPPLAVALKEDHSPQEGGGFFASAADEGAADSYFARELEELQGLKAGGRNGARLLYTFKTGATYKGQWKGNARHGVGEQEWPDGAKFIGTWKDNCAEGTGQFVHADGDIFVGQWRRSAAEGLGSEMKRFNA</sequence>
<dbReference type="Pfam" id="PF02493">
    <property type="entry name" value="MORN"/>
    <property type="match status" value="3"/>
</dbReference>
<organism evidence="2 3">
    <name type="scientific">Polarella glacialis</name>
    <name type="common">Dinoflagellate</name>
    <dbReference type="NCBI Taxonomy" id="89957"/>
    <lineage>
        <taxon>Eukaryota</taxon>
        <taxon>Sar</taxon>
        <taxon>Alveolata</taxon>
        <taxon>Dinophyceae</taxon>
        <taxon>Suessiales</taxon>
        <taxon>Suessiaceae</taxon>
        <taxon>Polarella</taxon>
    </lineage>
</organism>
<comment type="caution">
    <text evidence="2">The sequence shown here is derived from an EMBL/GenBank/DDBJ whole genome shotgun (WGS) entry which is preliminary data.</text>
</comment>
<dbReference type="SUPFAM" id="SSF82185">
    <property type="entry name" value="Histone H3 K4-specific methyltransferase SET7/9 N-terminal domain"/>
    <property type="match status" value="1"/>
</dbReference>
<name>A0A813HSM7_POLGL</name>